<evidence type="ECO:0000256" key="1">
    <source>
        <dbReference type="ARBA" id="ARBA00022475"/>
    </source>
</evidence>
<name>A0A323UUN5_9RHOO</name>
<dbReference type="GO" id="GO:0016887">
    <property type="term" value="F:ATP hydrolysis activity"/>
    <property type="evidence" value="ECO:0007669"/>
    <property type="project" value="InterPro"/>
</dbReference>
<dbReference type="SMART" id="SM00382">
    <property type="entry name" value="AAA"/>
    <property type="match status" value="1"/>
</dbReference>
<protein>
    <submittedName>
        <fullName evidence="5">ABC transporter ATP-binding protein</fullName>
    </submittedName>
</protein>
<dbReference type="InterPro" id="IPR003439">
    <property type="entry name" value="ABC_transporter-like_ATP-bd"/>
</dbReference>
<feature type="domain" description="ABC transporter" evidence="4">
    <location>
        <begin position="2"/>
        <end position="234"/>
    </location>
</feature>
<dbReference type="OrthoDB" id="9804819at2"/>
<dbReference type="PANTHER" id="PTHR43582:SF2">
    <property type="entry name" value="LINEARMYCIN RESISTANCE ATP-BINDING PROTEIN LNRL"/>
    <property type="match status" value="1"/>
</dbReference>
<comment type="caution">
    <text evidence="5">The sequence shown here is derived from an EMBL/GenBank/DDBJ whole genome shotgun (WGS) entry which is preliminary data.</text>
</comment>
<keyword evidence="1" id="KW-1003">Cell membrane</keyword>
<evidence type="ECO:0000313" key="6">
    <source>
        <dbReference type="Proteomes" id="UP000248259"/>
    </source>
</evidence>
<dbReference type="SUPFAM" id="SSF52540">
    <property type="entry name" value="P-loop containing nucleoside triphosphate hydrolases"/>
    <property type="match status" value="1"/>
</dbReference>
<dbReference type="RefSeq" id="WP_110525211.1">
    <property type="nucleotide sequence ID" value="NZ_QKOE01000008.1"/>
</dbReference>
<proteinExistence type="predicted"/>
<sequence>MICIDKLVYRYRSANRPALDGVSLQIAPGSLFGLLGPNGAGKTTLISLLSGLLSPHHGSIRIRDTALTDFRRTYPNAIALVPQDHAFYPMLTVAENLAFFAGVQGLDRRTQASRSAAAIEFARLEGVTRQLAGELSGGLRRRLNLAIGLLADPDILLLDEPTVGVDPQSRHFLLDAIRTLAKHGKTIIYTSHYMEEVEALCDDIAIIDHGRVLTHGSLATLLADDVPSLHLRLPQPLPATLAHTWATRHASFTTCGREVTLAPVTMATLPRILAELADAGLAPLGLSLGERNLEQRFMQLTQRSLRD</sequence>
<dbReference type="Pfam" id="PF00005">
    <property type="entry name" value="ABC_tran"/>
    <property type="match status" value="1"/>
</dbReference>
<dbReference type="Gene3D" id="3.40.50.300">
    <property type="entry name" value="P-loop containing nucleotide triphosphate hydrolases"/>
    <property type="match status" value="1"/>
</dbReference>
<dbReference type="Proteomes" id="UP000248259">
    <property type="component" value="Unassembled WGS sequence"/>
</dbReference>
<organism evidence="5 6">
    <name type="scientific">Parazoarcus communis SWub3 = DSM 12120</name>
    <dbReference type="NCBI Taxonomy" id="1121029"/>
    <lineage>
        <taxon>Bacteria</taxon>
        <taxon>Pseudomonadati</taxon>
        <taxon>Pseudomonadota</taxon>
        <taxon>Betaproteobacteria</taxon>
        <taxon>Rhodocyclales</taxon>
        <taxon>Zoogloeaceae</taxon>
        <taxon>Parazoarcus</taxon>
    </lineage>
</organism>
<dbReference type="GO" id="GO:0005524">
    <property type="term" value="F:ATP binding"/>
    <property type="evidence" value="ECO:0007669"/>
    <property type="project" value="UniProtKB-KW"/>
</dbReference>
<reference evidence="5 6" key="1">
    <citation type="submission" date="2018-06" db="EMBL/GenBank/DDBJ databases">
        <title>Azoarcus communis strain SWub3 genome.</title>
        <authorList>
            <person name="Zorraquino Salvo V."/>
            <person name="Toubiana D."/>
            <person name="Blumwald E."/>
        </authorList>
    </citation>
    <scope>NUCLEOTIDE SEQUENCE [LARGE SCALE GENOMIC DNA]</scope>
    <source>
        <strain evidence="5 6">SWub3</strain>
    </source>
</reference>
<dbReference type="EMBL" id="QKOE01000008">
    <property type="protein sequence ID" value="PZA16234.1"/>
    <property type="molecule type" value="Genomic_DNA"/>
</dbReference>
<evidence type="ECO:0000313" key="5">
    <source>
        <dbReference type="EMBL" id="PZA16234.1"/>
    </source>
</evidence>
<dbReference type="PANTHER" id="PTHR43582">
    <property type="entry name" value="LINEARMYCIN RESISTANCE ATP-BINDING PROTEIN LNRL"/>
    <property type="match status" value="1"/>
</dbReference>
<keyword evidence="1" id="KW-0472">Membrane</keyword>
<evidence type="ECO:0000259" key="4">
    <source>
        <dbReference type="PROSITE" id="PS50893"/>
    </source>
</evidence>
<keyword evidence="6" id="KW-1185">Reference proteome</keyword>
<evidence type="ECO:0000256" key="3">
    <source>
        <dbReference type="ARBA" id="ARBA00022840"/>
    </source>
</evidence>
<keyword evidence="3 5" id="KW-0067">ATP-binding</keyword>
<keyword evidence="2" id="KW-0547">Nucleotide-binding</keyword>
<dbReference type="InterPro" id="IPR027417">
    <property type="entry name" value="P-loop_NTPase"/>
</dbReference>
<gene>
    <name evidence="5" type="ORF">DNK49_13055</name>
</gene>
<dbReference type="PROSITE" id="PS50893">
    <property type="entry name" value="ABC_TRANSPORTER_2"/>
    <property type="match status" value="1"/>
</dbReference>
<dbReference type="AlphaFoldDB" id="A0A323UUN5"/>
<accession>A0A323UUN5</accession>
<evidence type="ECO:0000256" key="2">
    <source>
        <dbReference type="ARBA" id="ARBA00022741"/>
    </source>
</evidence>
<dbReference type="InterPro" id="IPR003593">
    <property type="entry name" value="AAA+_ATPase"/>
</dbReference>